<evidence type="ECO:0000256" key="3">
    <source>
        <dbReference type="ARBA" id="ARBA00022989"/>
    </source>
</evidence>
<dbReference type="AlphaFoldDB" id="A0AAV6UJX2"/>
<dbReference type="EMBL" id="JAFNEN010000397">
    <property type="protein sequence ID" value="KAG8183926.1"/>
    <property type="molecule type" value="Genomic_DNA"/>
</dbReference>
<keyword evidence="9" id="KW-1185">Reference proteome</keyword>
<evidence type="ECO:0000256" key="2">
    <source>
        <dbReference type="ARBA" id="ARBA00022692"/>
    </source>
</evidence>
<evidence type="ECO:0000259" key="7">
    <source>
        <dbReference type="PROSITE" id="PS50850"/>
    </source>
</evidence>
<reference evidence="8 9" key="1">
    <citation type="journal article" date="2022" name="Nat. Ecol. Evol.">
        <title>A masculinizing supergene underlies an exaggerated male reproductive morph in a spider.</title>
        <authorList>
            <person name="Hendrickx F."/>
            <person name="De Corte Z."/>
            <person name="Sonet G."/>
            <person name="Van Belleghem S.M."/>
            <person name="Kostlbacher S."/>
            <person name="Vangestel C."/>
        </authorList>
    </citation>
    <scope>NUCLEOTIDE SEQUENCE [LARGE SCALE GENOMIC DNA]</scope>
    <source>
        <strain evidence="8">W744_W776</strain>
    </source>
</reference>
<dbReference type="CDD" id="cd17317">
    <property type="entry name" value="MFS_SLC22"/>
    <property type="match status" value="1"/>
</dbReference>
<comment type="subcellular location">
    <subcellularLocation>
        <location evidence="1">Membrane</location>
        <topology evidence="1">Multi-pass membrane protein</topology>
    </subcellularLocation>
</comment>
<sequence length="700" mass="78375">MDFEDVLLEVGDYGKYQRQLIVYFLVPAATLLPWFSMNILFMVSVPEHWCNVPELVSSNFTIEQQRSFISPPGEKCHRYNLNFTDVLGLENFTVPNGTTTRPCDEGWQYDHTFYDSTAATQWDMVCDDSHYTSFVLSMYNVGSIICTPIYGVLSDKIGRRPTFFITIIVTAVTGLASVLVKDFLAFIIIKTINGSLMPSVFQLPYIIILEIVSPEMRTRMNGIVNLSWTFGLCFLPLLAYYSRTWITLGLCTSAVTLIFLFYYTFLPESPRWLVSQERYKEAADIMYKIGEKNGKSLEKKDLVQKLQKLGEKMQKEIKVDGVNNSSGDLLRYPQLRKKFIIITFCWISNIMSYYGLQINISNLAGNEFVNFFLLAIVEIPGYLTSWLVMEKLGRRWCAVAGFLLTGIVCMMPSFDLPYIDVVCSMLGKFFAAGTFMATYQQSSELYPTVVRSIGMGMSSTVAMVATLIVPYLIYLGVYGKAIPFVVIGSTGIIAGVMAAFLPETLNENLPQSIFDAEDFGRKQKFFSMNRRRRSLSRERAQSIGLKNHALNTISGNESNASKLNLSSQILQNIEFTPTIGNSCVPQDSMNSEIPNIRYRNSIGGSNKDSLATDNLEAQRRDSSDRHGSGGPSDRSVDPTSVEKLPSEADSSQQTSDKFSYMNLVFYNKDDAARSGVQDGVVLKVSGDPGLSEGTAPKRDV</sequence>
<feature type="transmembrane region" description="Helical" evidence="6">
    <location>
        <begin position="449"/>
        <end position="475"/>
    </location>
</feature>
<feature type="transmembrane region" description="Helical" evidence="6">
    <location>
        <begin position="245"/>
        <end position="266"/>
    </location>
</feature>
<keyword evidence="2 6" id="KW-0812">Transmembrane</keyword>
<evidence type="ECO:0000256" key="5">
    <source>
        <dbReference type="SAM" id="MobiDB-lite"/>
    </source>
</evidence>
<feature type="transmembrane region" description="Helical" evidence="6">
    <location>
        <begin position="186"/>
        <end position="208"/>
    </location>
</feature>
<dbReference type="InterPro" id="IPR005828">
    <property type="entry name" value="MFS_sugar_transport-like"/>
</dbReference>
<dbReference type="PROSITE" id="PS50850">
    <property type="entry name" value="MFS"/>
    <property type="match status" value="1"/>
</dbReference>
<gene>
    <name evidence="8" type="ORF">JTE90_029030</name>
</gene>
<dbReference type="GO" id="GO:0022857">
    <property type="term" value="F:transmembrane transporter activity"/>
    <property type="evidence" value="ECO:0007669"/>
    <property type="project" value="InterPro"/>
</dbReference>
<keyword evidence="3 6" id="KW-1133">Transmembrane helix</keyword>
<protein>
    <recommendedName>
        <fullName evidence="7">Major facilitator superfamily (MFS) profile domain-containing protein</fullName>
    </recommendedName>
</protein>
<feature type="transmembrane region" description="Helical" evidence="6">
    <location>
        <begin position="131"/>
        <end position="150"/>
    </location>
</feature>
<organism evidence="8 9">
    <name type="scientific">Oedothorax gibbosus</name>
    <dbReference type="NCBI Taxonomy" id="931172"/>
    <lineage>
        <taxon>Eukaryota</taxon>
        <taxon>Metazoa</taxon>
        <taxon>Ecdysozoa</taxon>
        <taxon>Arthropoda</taxon>
        <taxon>Chelicerata</taxon>
        <taxon>Arachnida</taxon>
        <taxon>Araneae</taxon>
        <taxon>Araneomorphae</taxon>
        <taxon>Entelegynae</taxon>
        <taxon>Araneoidea</taxon>
        <taxon>Linyphiidae</taxon>
        <taxon>Erigoninae</taxon>
        <taxon>Oedothorax</taxon>
    </lineage>
</organism>
<dbReference type="InterPro" id="IPR036259">
    <property type="entry name" value="MFS_trans_sf"/>
</dbReference>
<dbReference type="Proteomes" id="UP000827092">
    <property type="component" value="Unassembled WGS sequence"/>
</dbReference>
<dbReference type="Gene3D" id="1.20.1250.20">
    <property type="entry name" value="MFS general substrate transporter like domains"/>
    <property type="match status" value="1"/>
</dbReference>
<comment type="caution">
    <text evidence="8">The sequence shown here is derived from an EMBL/GenBank/DDBJ whole genome shotgun (WGS) entry which is preliminary data.</text>
</comment>
<dbReference type="SUPFAM" id="SSF103473">
    <property type="entry name" value="MFS general substrate transporter"/>
    <property type="match status" value="1"/>
</dbReference>
<keyword evidence="4 6" id="KW-0472">Membrane</keyword>
<name>A0AAV6UJX2_9ARAC</name>
<feature type="transmembrane region" description="Helical" evidence="6">
    <location>
        <begin position="396"/>
        <end position="413"/>
    </location>
</feature>
<dbReference type="PANTHER" id="PTHR24064">
    <property type="entry name" value="SOLUTE CARRIER FAMILY 22 MEMBER"/>
    <property type="match status" value="1"/>
</dbReference>
<dbReference type="Pfam" id="PF00083">
    <property type="entry name" value="Sugar_tr"/>
    <property type="match status" value="1"/>
</dbReference>
<feature type="transmembrane region" description="Helical" evidence="6">
    <location>
        <begin position="481"/>
        <end position="501"/>
    </location>
</feature>
<proteinExistence type="predicted"/>
<feature type="transmembrane region" description="Helical" evidence="6">
    <location>
        <begin position="368"/>
        <end position="389"/>
    </location>
</feature>
<feature type="transmembrane region" description="Helical" evidence="6">
    <location>
        <begin position="220"/>
        <end position="239"/>
    </location>
</feature>
<evidence type="ECO:0000256" key="4">
    <source>
        <dbReference type="ARBA" id="ARBA00023136"/>
    </source>
</evidence>
<evidence type="ECO:0000256" key="1">
    <source>
        <dbReference type="ARBA" id="ARBA00004141"/>
    </source>
</evidence>
<accession>A0AAV6UJX2</accession>
<feature type="domain" description="Major facilitator superfamily (MFS) profile" evidence="7">
    <location>
        <begin position="22"/>
        <end position="506"/>
    </location>
</feature>
<evidence type="ECO:0000256" key="6">
    <source>
        <dbReference type="SAM" id="Phobius"/>
    </source>
</evidence>
<feature type="transmembrane region" description="Helical" evidence="6">
    <location>
        <begin position="339"/>
        <end position="356"/>
    </location>
</feature>
<dbReference type="InterPro" id="IPR020846">
    <property type="entry name" value="MFS_dom"/>
</dbReference>
<feature type="compositionally biased region" description="Basic and acidic residues" evidence="5">
    <location>
        <begin position="616"/>
        <end position="627"/>
    </location>
</feature>
<feature type="transmembrane region" description="Helical" evidence="6">
    <location>
        <begin position="162"/>
        <end position="180"/>
    </location>
</feature>
<feature type="region of interest" description="Disordered" evidence="5">
    <location>
        <begin position="616"/>
        <end position="655"/>
    </location>
</feature>
<dbReference type="GO" id="GO:0016020">
    <property type="term" value="C:membrane"/>
    <property type="evidence" value="ECO:0007669"/>
    <property type="project" value="UniProtKB-SubCell"/>
</dbReference>
<evidence type="ECO:0000313" key="8">
    <source>
        <dbReference type="EMBL" id="KAG8183926.1"/>
    </source>
</evidence>
<evidence type="ECO:0000313" key="9">
    <source>
        <dbReference type="Proteomes" id="UP000827092"/>
    </source>
</evidence>
<feature type="transmembrane region" description="Helical" evidence="6">
    <location>
        <begin position="20"/>
        <end position="43"/>
    </location>
</feature>